<sequence>MTTKIKLGRDNFIELRAAKLWNRAKSRNKPSFQITKGWIKKRLLGGCCEVTGIEFSYDKPKPHYNANPFSPSLDRIDSRKGYTYKNTQVVIWGYNVAKSFLDPDDFERLLRGINGHNFF</sequence>
<organism evidence="1">
    <name type="scientific">marine sediment metagenome</name>
    <dbReference type="NCBI Taxonomy" id="412755"/>
    <lineage>
        <taxon>unclassified sequences</taxon>
        <taxon>metagenomes</taxon>
        <taxon>ecological metagenomes</taxon>
    </lineage>
</organism>
<gene>
    <name evidence="1" type="ORF">LCGC14_2627350</name>
</gene>
<name>A0A0F9ANX3_9ZZZZ</name>
<dbReference type="AlphaFoldDB" id="A0A0F9ANX3"/>
<comment type="caution">
    <text evidence="1">The sequence shown here is derived from an EMBL/GenBank/DDBJ whole genome shotgun (WGS) entry which is preliminary data.</text>
</comment>
<dbReference type="EMBL" id="LAZR01044977">
    <property type="protein sequence ID" value="KKL01131.1"/>
    <property type="molecule type" value="Genomic_DNA"/>
</dbReference>
<evidence type="ECO:0000313" key="1">
    <source>
        <dbReference type="EMBL" id="KKL01131.1"/>
    </source>
</evidence>
<reference evidence="1" key="1">
    <citation type="journal article" date="2015" name="Nature">
        <title>Complex archaea that bridge the gap between prokaryotes and eukaryotes.</title>
        <authorList>
            <person name="Spang A."/>
            <person name="Saw J.H."/>
            <person name="Jorgensen S.L."/>
            <person name="Zaremba-Niedzwiedzka K."/>
            <person name="Martijn J."/>
            <person name="Lind A.E."/>
            <person name="van Eijk R."/>
            <person name="Schleper C."/>
            <person name="Guy L."/>
            <person name="Ettema T.J."/>
        </authorList>
    </citation>
    <scope>NUCLEOTIDE SEQUENCE</scope>
</reference>
<accession>A0A0F9ANX3</accession>
<dbReference type="Gene3D" id="3.30.40.220">
    <property type="match status" value="1"/>
</dbReference>
<proteinExistence type="predicted"/>
<protein>
    <submittedName>
        <fullName evidence="1">Uncharacterized protein</fullName>
    </submittedName>
</protein>